<dbReference type="EMBL" id="AZFB01000001">
    <property type="protein sequence ID" value="KRL63919.1"/>
    <property type="molecule type" value="Genomic_DNA"/>
</dbReference>
<keyword evidence="5 7" id="KW-1278">Translocase</keyword>
<keyword evidence="2 7" id="KW-1003">Cell membrane</keyword>
<feature type="domain" description="ABC transporter" evidence="8">
    <location>
        <begin position="4"/>
        <end position="235"/>
    </location>
</feature>
<dbReference type="eggNOG" id="COG3842">
    <property type="taxonomic scope" value="Bacteria"/>
</dbReference>
<comment type="catalytic activity">
    <reaction evidence="7">
        <text>ATP + H2O + polyamine-[polyamine-binding protein]Side 1 = ADP + phosphate + polyamineSide 2 + [polyamine-binding protein]Side 1.</text>
        <dbReference type="EC" id="7.6.2.11"/>
    </reaction>
</comment>
<dbReference type="FunFam" id="3.40.50.300:FF:000133">
    <property type="entry name" value="Spermidine/putrescine import ATP-binding protein PotA"/>
    <property type="match status" value="1"/>
</dbReference>
<dbReference type="GO" id="GO:0015417">
    <property type="term" value="F:ABC-type polyamine transporter activity"/>
    <property type="evidence" value="ECO:0007669"/>
    <property type="project" value="UniProtKB-EC"/>
</dbReference>
<dbReference type="Pfam" id="PF00005">
    <property type="entry name" value="ABC_tran"/>
    <property type="match status" value="1"/>
</dbReference>
<comment type="caution">
    <text evidence="9">The sequence shown here is derived from an EMBL/GenBank/DDBJ whole genome shotgun (WGS) entry which is preliminary data.</text>
</comment>
<gene>
    <name evidence="7" type="primary">potA</name>
    <name evidence="9" type="ORF">FC23_GL000166</name>
</gene>
<organism evidence="9 10">
    <name type="scientific">Lactobacillus psittaci DSM 15354</name>
    <dbReference type="NCBI Taxonomy" id="1122152"/>
    <lineage>
        <taxon>Bacteria</taxon>
        <taxon>Bacillati</taxon>
        <taxon>Bacillota</taxon>
        <taxon>Bacilli</taxon>
        <taxon>Lactobacillales</taxon>
        <taxon>Lactobacillaceae</taxon>
        <taxon>Lactobacillus</taxon>
    </lineage>
</organism>
<dbReference type="PANTHER" id="PTHR42781:SF4">
    <property type="entry name" value="SPERMIDINE_PUTRESCINE IMPORT ATP-BINDING PROTEIN POTA"/>
    <property type="match status" value="1"/>
</dbReference>
<name>A0A0R1S4I3_9LACO</name>
<dbReference type="InterPro" id="IPR013611">
    <property type="entry name" value="Transp-assoc_OB_typ2"/>
</dbReference>
<dbReference type="Gene3D" id="2.40.50.100">
    <property type="match status" value="1"/>
</dbReference>
<comment type="subunit">
    <text evidence="7">The complex is composed of two ATP-binding proteins (PotA), two transmembrane proteins (PotB and PotC) and a solute-binding protein (PotD).</text>
</comment>
<keyword evidence="6 7" id="KW-0472">Membrane</keyword>
<accession>A0A0R1S4I3</accession>
<dbReference type="InterPro" id="IPR003593">
    <property type="entry name" value="AAA+_ATPase"/>
</dbReference>
<dbReference type="STRING" id="1122152.GCA_000425905_00517"/>
<proteinExistence type="inferred from homology"/>
<dbReference type="SUPFAM" id="SSF52540">
    <property type="entry name" value="P-loop containing nucleoside triphosphate hydrolases"/>
    <property type="match status" value="1"/>
</dbReference>
<dbReference type="Pfam" id="PF08402">
    <property type="entry name" value="TOBE_2"/>
    <property type="match status" value="1"/>
</dbReference>
<evidence type="ECO:0000256" key="1">
    <source>
        <dbReference type="ARBA" id="ARBA00022448"/>
    </source>
</evidence>
<sequence length="366" mass="41250">MNIIELKHVTKKYDDGFVALKDINLTIESGKFYSLLGPSGSGKTTILRIIAGFSSATSGQILFDGKDITNLDAAKRHLNTVFQNYALFPHLDVYENVAFALKLKKKPEKEIKAAVKEALHTVRLDGYANREISELSGGQQQRVAIARAIINKPKVLLLDESLSALDKRLRKEMQFELRAIQKKLGITFIFVTHDQEEALAMSDEIFVLNEGTIQQSGTPVDIYDEPVNDFVARFIGDSNIVPGKMIQDYEVEFVNKRFECADAGINPREKVEVVLRPEDLDIVSPEKGKLVVTVESQLFLGDHFEIKAHDGDENEWLIHSTNPTEVGKEVGLYFDPEDIHVMRFGESEAEFDARLEKYEGEDEDEN</sequence>
<evidence type="ECO:0000313" key="9">
    <source>
        <dbReference type="EMBL" id="KRL63919.1"/>
    </source>
</evidence>
<dbReference type="PATRIC" id="fig|1122152.4.peg.167"/>
<dbReference type="InterPro" id="IPR003439">
    <property type="entry name" value="ABC_transporter-like_ATP-bd"/>
</dbReference>
<dbReference type="AlphaFoldDB" id="A0A0R1S4I3"/>
<dbReference type="InterPro" id="IPR027417">
    <property type="entry name" value="P-loop_NTPase"/>
</dbReference>
<keyword evidence="10" id="KW-1185">Reference proteome</keyword>
<keyword evidence="4 7" id="KW-0067">ATP-binding</keyword>
<protein>
    <recommendedName>
        <fullName evidence="7">Spermidine/putrescine import ATP-binding protein PotA</fullName>
        <ecNumber evidence="7">7.6.2.11</ecNumber>
    </recommendedName>
</protein>
<dbReference type="PANTHER" id="PTHR42781">
    <property type="entry name" value="SPERMIDINE/PUTRESCINE IMPORT ATP-BINDING PROTEIN POTA"/>
    <property type="match status" value="1"/>
</dbReference>
<comment type="function">
    <text evidence="7">Part of the ABC transporter complex PotABCD involved in spermidine/putrescine import. Responsible for energy coupling to the transport system.</text>
</comment>
<evidence type="ECO:0000256" key="4">
    <source>
        <dbReference type="ARBA" id="ARBA00022840"/>
    </source>
</evidence>
<evidence type="ECO:0000256" key="7">
    <source>
        <dbReference type="RuleBase" id="RU364083"/>
    </source>
</evidence>
<dbReference type="RefSeq" id="WP_027824710.1">
    <property type="nucleotide sequence ID" value="NZ_AUEI01000004.1"/>
</dbReference>
<dbReference type="Gene3D" id="3.40.50.300">
    <property type="entry name" value="P-loop containing nucleotide triphosphate hydrolases"/>
    <property type="match status" value="1"/>
</dbReference>
<evidence type="ECO:0000256" key="3">
    <source>
        <dbReference type="ARBA" id="ARBA00022741"/>
    </source>
</evidence>
<evidence type="ECO:0000313" key="10">
    <source>
        <dbReference type="Proteomes" id="UP000051931"/>
    </source>
</evidence>
<dbReference type="GO" id="GO:0043190">
    <property type="term" value="C:ATP-binding cassette (ABC) transporter complex"/>
    <property type="evidence" value="ECO:0007669"/>
    <property type="project" value="InterPro"/>
</dbReference>
<dbReference type="SUPFAM" id="SSF50331">
    <property type="entry name" value="MOP-like"/>
    <property type="match status" value="1"/>
</dbReference>
<dbReference type="InterPro" id="IPR008995">
    <property type="entry name" value="Mo/tungstate-bd_C_term_dom"/>
</dbReference>
<evidence type="ECO:0000256" key="2">
    <source>
        <dbReference type="ARBA" id="ARBA00022475"/>
    </source>
</evidence>
<dbReference type="EC" id="7.6.2.11" evidence="7"/>
<keyword evidence="1 7" id="KW-0813">Transport</keyword>
<dbReference type="PROSITE" id="PS00211">
    <property type="entry name" value="ABC_TRANSPORTER_1"/>
    <property type="match status" value="1"/>
</dbReference>
<dbReference type="NCBIfam" id="TIGR01187">
    <property type="entry name" value="potA"/>
    <property type="match status" value="1"/>
</dbReference>
<dbReference type="Proteomes" id="UP000051931">
    <property type="component" value="Unassembled WGS sequence"/>
</dbReference>
<dbReference type="GO" id="GO:0005524">
    <property type="term" value="F:ATP binding"/>
    <property type="evidence" value="ECO:0007669"/>
    <property type="project" value="UniProtKB-KW"/>
</dbReference>
<dbReference type="InterPro" id="IPR017871">
    <property type="entry name" value="ABC_transporter-like_CS"/>
</dbReference>
<reference evidence="9 10" key="1">
    <citation type="journal article" date="2015" name="Genome Announc.">
        <title>Expanding the biotechnology potential of lactobacilli through comparative genomics of 213 strains and associated genera.</title>
        <authorList>
            <person name="Sun Z."/>
            <person name="Harris H.M."/>
            <person name="McCann A."/>
            <person name="Guo C."/>
            <person name="Argimon S."/>
            <person name="Zhang W."/>
            <person name="Yang X."/>
            <person name="Jeffery I.B."/>
            <person name="Cooney J.C."/>
            <person name="Kagawa T.F."/>
            <person name="Liu W."/>
            <person name="Song Y."/>
            <person name="Salvetti E."/>
            <person name="Wrobel A."/>
            <person name="Rasinkangas P."/>
            <person name="Parkhill J."/>
            <person name="Rea M.C."/>
            <person name="O'Sullivan O."/>
            <person name="Ritari J."/>
            <person name="Douillard F.P."/>
            <person name="Paul Ross R."/>
            <person name="Yang R."/>
            <person name="Briner A.E."/>
            <person name="Felis G.E."/>
            <person name="de Vos W.M."/>
            <person name="Barrangou R."/>
            <person name="Klaenhammer T.R."/>
            <person name="Caufield P.W."/>
            <person name="Cui Y."/>
            <person name="Zhang H."/>
            <person name="O'Toole P.W."/>
        </authorList>
    </citation>
    <scope>NUCLEOTIDE SEQUENCE [LARGE SCALE GENOMIC DNA]</scope>
    <source>
        <strain evidence="9 10">DSM 15354</strain>
    </source>
</reference>
<evidence type="ECO:0000256" key="5">
    <source>
        <dbReference type="ARBA" id="ARBA00022967"/>
    </source>
</evidence>
<dbReference type="SMART" id="SM00382">
    <property type="entry name" value="AAA"/>
    <property type="match status" value="1"/>
</dbReference>
<comment type="similarity">
    <text evidence="7">Belongs to the ABC transporter superfamily. Spermidine/putrescine importer (TC 3.A.1.11.1) family.</text>
</comment>
<dbReference type="OrthoDB" id="9790614at2"/>
<keyword evidence="3 7" id="KW-0547">Nucleotide-binding</keyword>
<dbReference type="InterPro" id="IPR050093">
    <property type="entry name" value="ABC_SmlMolc_Importer"/>
</dbReference>
<evidence type="ECO:0000259" key="8">
    <source>
        <dbReference type="PROSITE" id="PS50893"/>
    </source>
</evidence>
<dbReference type="InterPro" id="IPR005893">
    <property type="entry name" value="PotA-like"/>
</dbReference>
<dbReference type="PROSITE" id="PS50893">
    <property type="entry name" value="ABC_TRANSPORTER_2"/>
    <property type="match status" value="1"/>
</dbReference>
<evidence type="ECO:0000256" key="6">
    <source>
        <dbReference type="ARBA" id="ARBA00023136"/>
    </source>
</evidence>
<dbReference type="GO" id="GO:0016887">
    <property type="term" value="F:ATP hydrolysis activity"/>
    <property type="evidence" value="ECO:0007669"/>
    <property type="project" value="InterPro"/>
</dbReference>